<dbReference type="RefSeq" id="WP_380322117.1">
    <property type="nucleotide sequence ID" value="NZ_JBHYPW010000016.1"/>
</dbReference>
<proteinExistence type="inferred from homology"/>
<keyword evidence="4" id="KW-1185">Reference proteome</keyword>
<comment type="similarity">
    <text evidence="1">Belongs to the universal stress protein A family.</text>
</comment>
<dbReference type="PANTHER" id="PTHR31964:SF113">
    <property type="entry name" value="USPA DOMAIN-CONTAINING PROTEIN"/>
    <property type="match status" value="1"/>
</dbReference>
<gene>
    <name evidence="3" type="ORF">ACFW6T_06925</name>
</gene>
<accession>A0ABW6GG44</accession>
<evidence type="ECO:0000313" key="4">
    <source>
        <dbReference type="Proteomes" id="UP001599542"/>
    </source>
</evidence>
<dbReference type="InterPro" id="IPR006015">
    <property type="entry name" value="Universal_stress_UspA"/>
</dbReference>
<dbReference type="InterPro" id="IPR014729">
    <property type="entry name" value="Rossmann-like_a/b/a_fold"/>
</dbReference>
<dbReference type="InterPro" id="IPR006016">
    <property type="entry name" value="UspA"/>
</dbReference>
<reference evidence="3 4" key="1">
    <citation type="submission" date="2024-09" db="EMBL/GenBank/DDBJ databases">
        <title>The Natural Products Discovery Center: Release of the First 8490 Sequenced Strains for Exploring Actinobacteria Biosynthetic Diversity.</title>
        <authorList>
            <person name="Kalkreuter E."/>
            <person name="Kautsar S.A."/>
            <person name="Yang D."/>
            <person name="Bader C.D."/>
            <person name="Teijaro C.N."/>
            <person name="Fluegel L."/>
            <person name="Davis C.M."/>
            <person name="Simpson J.R."/>
            <person name="Lauterbach L."/>
            <person name="Steele A.D."/>
            <person name="Gui C."/>
            <person name="Meng S."/>
            <person name="Li G."/>
            <person name="Viehrig K."/>
            <person name="Ye F."/>
            <person name="Su P."/>
            <person name="Kiefer A.F."/>
            <person name="Nichols A."/>
            <person name="Cepeda A.J."/>
            <person name="Yan W."/>
            <person name="Fan B."/>
            <person name="Jiang Y."/>
            <person name="Adhikari A."/>
            <person name="Zheng C.-J."/>
            <person name="Schuster L."/>
            <person name="Cowan T.M."/>
            <person name="Smanski M.J."/>
            <person name="Chevrette M.G."/>
            <person name="De Carvalho L.P.S."/>
            <person name="Shen B."/>
        </authorList>
    </citation>
    <scope>NUCLEOTIDE SEQUENCE [LARGE SCALE GENOMIC DNA]</scope>
    <source>
        <strain evidence="3 4">NPDC058753</strain>
    </source>
</reference>
<evidence type="ECO:0000313" key="3">
    <source>
        <dbReference type="EMBL" id="MFE1351710.1"/>
    </source>
</evidence>
<evidence type="ECO:0000256" key="1">
    <source>
        <dbReference type="ARBA" id="ARBA00008791"/>
    </source>
</evidence>
<name>A0ABW6GG44_9ACTN</name>
<dbReference type="PANTHER" id="PTHR31964">
    <property type="entry name" value="ADENINE NUCLEOTIDE ALPHA HYDROLASES-LIKE SUPERFAMILY PROTEIN"/>
    <property type="match status" value="1"/>
</dbReference>
<sequence length="148" mass="15290">MDTETERPSRIVVGVDGSPSSRAALAWAVRQAELTGARVEAVTAWQYPAGYGWPAPVLQSFDFAAAASQSLSETVAAVAAGHEGVEIRQRVIQEHPATALLAAADGADLLVVGNRGRGGFAGTLLGSVSQHCVHHASCPVLVIRAPTP</sequence>
<dbReference type="Proteomes" id="UP001599542">
    <property type="component" value="Unassembled WGS sequence"/>
</dbReference>
<comment type="caution">
    <text evidence="3">The sequence shown here is derived from an EMBL/GenBank/DDBJ whole genome shotgun (WGS) entry which is preliminary data.</text>
</comment>
<evidence type="ECO:0000259" key="2">
    <source>
        <dbReference type="Pfam" id="PF00582"/>
    </source>
</evidence>
<protein>
    <submittedName>
        <fullName evidence="3">Universal stress protein</fullName>
    </submittedName>
</protein>
<dbReference type="PRINTS" id="PR01438">
    <property type="entry name" value="UNVRSLSTRESS"/>
</dbReference>
<feature type="domain" description="UspA" evidence="2">
    <location>
        <begin position="10"/>
        <end position="144"/>
    </location>
</feature>
<dbReference type="EMBL" id="JBHYPX010000009">
    <property type="protein sequence ID" value="MFE1351710.1"/>
    <property type="molecule type" value="Genomic_DNA"/>
</dbReference>
<organism evidence="3 4">
    <name type="scientific">Kitasatospora phosalacinea</name>
    <dbReference type="NCBI Taxonomy" id="2065"/>
    <lineage>
        <taxon>Bacteria</taxon>
        <taxon>Bacillati</taxon>
        <taxon>Actinomycetota</taxon>
        <taxon>Actinomycetes</taxon>
        <taxon>Kitasatosporales</taxon>
        <taxon>Streptomycetaceae</taxon>
        <taxon>Kitasatospora</taxon>
    </lineage>
</organism>
<dbReference type="Gene3D" id="3.40.50.620">
    <property type="entry name" value="HUPs"/>
    <property type="match status" value="1"/>
</dbReference>
<dbReference type="SUPFAM" id="SSF52402">
    <property type="entry name" value="Adenine nucleotide alpha hydrolases-like"/>
    <property type="match status" value="1"/>
</dbReference>
<dbReference type="Pfam" id="PF00582">
    <property type="entry name" value="Usp"/>
    <property type="match status" value="1"/>
</dbReference>